<dbReference type="InterPro" id="IPR036263">
    <property type="entry name" value="Chorismate_II_sf"/>
</dbReference>
<dbReference type="SUPFAM" id="SSF48600">
    <property type="entry name" value="Chorismate mutase II"/>
    <property type="match status" value="1"/>
</dbReference>
<dbReference type="STRING" id="1346.BMF34_06085"/>
<dbReference type="PANTHER" id="PTHR38041">
    <property type="entry name" value="CHORISMATE MUTASE"/>
    <property type="match status" value="1"/>
</dbReference>
<dbReference type="AlphaFoldDB" id="A0A3L8GJK5"/>
<dbReference type="InterPro" id="IPR036979">
    <property type="entry name" value="CM_dom_sf"/>
</dbReference>
<dbReference type="EC" id="5.4.99.5" evidence="4"/>
<dbReference type="KEGG" id="siz:SI82_06175"/>
<evidence type="ECO:0000313" key="4">
    <source>
        <dbReference type="EMBL" id="RLU56578.1"/>
    </source>
</evidence>
<reference evidence="3 5" key="1">
    <citation type="journal article" date="2014" name="Genome Announc.">
        <title>Complete Genome Sequence of a Virulent Strain, Streptococcus iniae ISET0901, Isolated from Diseased Tilapia.</title>
        <authorList>
            <person name="Pridgeon J.W."/>
            <person name="Zhang D."/>
            <person name="Zhang L."/>
        </authorList>
    </citation>
    <scope>NUCLEOTIDE SEQUENCE [LARGE SCALE GENOMIC DNA]</scope>
    <source>
        <strain evidence="3 5">ISET0901</strain>
    </source>
</reference>
<dbReference type="PANTHER" id="PTHR38041:SF1">
    <property type="entry name" value="CHORISMATE MUTASE"/>
    <property type="match status" value="1"/>
</dbReference>
<evidence type="ECO:0000313" key="6">
    <source>
        <dbReference type="Proteomes" id="UP000269148"/>
    </source>
</evidence>
<proteinExistence type="predicted"/>
<dbReference type="GO" id="GO:0046417">
    <property type="term" value="P:chorismate metabolic process"/>
    <property type="evidence" value="ECO:0007669"/>
    <property type="project" value="InterPro"/>
</dbReference>
<dbReference type="Proteomes" id="UP000025245">
    <property type="component" value="Chromosome"/>
</dbReference>
<reference evidence="4 6" key="2">
    <citation type="submission" date="2018-06" db="EMBL/GenBank/DDBJ databases">
        <title>Mutators as drivers of adaptation in pathogenic bacteria and a risk factor for host jumps and vaccine escape.</title>
        <authorList>
            <person name="Barnes A.C."/>
            <person name="Silayeva O."/>
        </authorList>
    </citation>
    <scope>NUCLEOTIDE SEQUENCE [LARGE SCALE GENOMIC DNA]</scope>
    <source>
        <strain evidence="4 6">QMA0445</strain>
    </source>
</reference>
<dbReference type="NCBIfam" id="TIGR01805">
    <property type="entry name" value="CM_mono_grmpos"/>
    <property type="match status" value="1"/>
</dbReference>
<keyword evidence="1 4" id="KW-0413">Isomerase</keyword>
<dbReference type="SMART" id="SM00830">
    <property type="entry name" value="CM_2"/>
    <property type="match status" value="1"/>
</dbReference>
<dbReference type="GO" id="GO:0004106">
    <property type="term" value="F:chorismate mutase activity"/>
    <property type="evidence" value="ECO:0007669"/>
    <property type="project" value="UniProtKB-EC"/>
</dbReference>
<evidence type="ECO:0000256" key="1">
    <source>
        <dbReference type="ARBA" id="ARBA00023235"/>
    </source>
</evidence>
<dbReference type="InterPro" id="IPR051331">
    <property type="entry name" value="Chorismate_mutase-related"/>
</dbReference>
<feature type="domain" description="Chorismate mutase" evidence="2">
    <location>
        <begin position="1"/>
        <end position="87"/>
    </location>
</feature>
<dbReference type="Proteomes" id="UP000269148">
    <property type="component" value="Unassembled WGS sequence"/>
</dbReference>
<dbReference type="InterPro" id="IPR011279">
    <property type="entry name" value="Chorismate_mutase_GmP"/>
</dbReference>
<gene>
    <name evidence="4" type="ORF">DIY07_06305</name>
    <name evidence="3" type="ORF">DQ08_06025</name>
</gene>
<sequence>MELKDIRQEIDKVDIALVALIEKRMDLVAAVTSYKKQHQLPVLDAQRENYILEKVAGLVTKDLYKETVVQSFTAIMASSRAFQNQFIENDDNERGL</sequence>
<evidence type="ECO:0000259" key="2">
    <source>
        <dbReference type="PROSITE" id="PS51168"/>
    </source>
</evidence>
<keyword evidence="5" id="KW-1185">Reference proteome</keyword>
<name>A0A3L8GJK5_STRIN</name>
<dbReference type="RefSeq" id="WP_003100078.1">
    <property type="nucleotide sequence ID" value="NZ_CP010783.1"/>
</dbReference>
<protein>
    <submittedName>
        <fullName evidence="4">Chorismate mutase</fullName>
        <ecNumber evidence="4">5.4.99.5</ecNumber>
    </submittedName>
</protein>
<dbReference type="KEGG" id="sio:DW64_06020"/>
<accession>A0A3L8GJK5</accession>
<dbReference type="Gene3D" id="1.20.59.10">
    <property type="entry name" value="Chorismate mutase"/>
    <property type="match status" value="1"/>
</dbReference>
<evidence type="ECO:0000313" key="3">
    <source>
        <dbReference type="EMBL" id="AHY16014.1"/>
    </source>
</evidence>
<dbReference type="PROSITE" id="PS51168">
    <property type="entry name" value="CHORISMATE_MUT_2"/>
    <property type="match status" value="1"/>
</dbReference>
<organism evidence="4 6">
    <name type="scientific">Streptococcus iniae</name>
    <name type="common">Streptococcus shiloi</name>
    <dbReference type="NCBI Taxonomy" id="1346"/>
    <lineage>
        <taxon>Bacteria</taxon>
        <taxon>Bacillati</taxon>
        <taxon>Bacillota</taxon>
        <taxon>Bacilli</taxon>
        <taxon>Lactobacillales</taxon>
        <taxon>Streptococcaceae</taxon>
        <taxon>Streptococcus</taxon>
    </lineage>
</organism>
<dbReference type="GeneID" id="35766638"/>
<evidence type="ECO:0000313" key="5">
    <source>
        <dbReference type="Proteomes" id="UP000025245"/>
    </source>
</evidence>
<dbReference type="EMBL" id="CP007586">
    <property type="protein sequence ID" value="AHY16014.1"/>
    <property type="molecule type" value="Genomic_DNA"/>
</dbReference>
<dbReference type="Pfam" id="PF01817">
    <property type="entry name" value="CM_2"/>
    <property type="match status" value="1"/>
</dbReference>
<dbReference type="OrthoDB" id="9802281at2"/>
<dbReference type="KEGG" id="siq:DQ08_06025"/>
<dbReference type="EMBL" id="QLQD01000055">
    <property type="protein sequence ID" value="RLU56578.1"/>
    <property type="molecule type" value="Genomic_DNA"/>
</dbReference>
<dbReference type="GO" id="GO:0009697">
    <property type="term" value="P:salicylic acid biosynthetic process"/>
    <property type="evidence" value="ECO:0007669"/>
    <property type="project" value="TreeGrafter"/>
</dbReference>
<dbReference type="InterPro" id="IPR002701">
    <property type="entry name" value="CM_II_prokaryot"/>
</dbReference>